<proteinExistence type="predicted"/>
<dbReference type="Proteomes" id="UP000265663">
    <property type="component" value="Unassembled WGS sequence"/>
</dbReference>
<gene>
    <name evidence="2" type="ORF">GMOD_00008537</name>
</gene>
<reference evidence="2 3" key="1">
    <citation type="journal article" date="2014" name="PLoS ONE">
        <title>De novo Genome Assembly of the Fungal Plant Pathogen Pyrenophora semeniperda.</title>
        <authorList>
            <person name="Soliai M.M."/>
            <person name="Meyer S.E."/>
            <person name="Udall J.A."/>
            <person name="Elzinga D.E."/>
            <person name="Hermansen R.A."/>
            <person name="Bodily P.M."/>
            <person name="Hart A.A."/>
            <person name="Coleman C.E."/>
        </authorList>
    </citation>
    <scope>NUCLEOTIDE SEQUENCE [LARGE SCALE GENOMIC DNA]</scope>
    <source>
        <strain evidence="2 3">CCB06</strain>
        <tissue evidence="2">Mycelium</tissue>
    </source>
</reference>
<feature type="transmembrane region" description="Helical" evidence="1">
    <location>
        <begin position="236"/>
        <end position="258"/>
    </location>
</feature>
<evidence type="ECO:0000313" key="3">
    <source>
        <dbReference type="Proteomes" id="UP000265663"/>
    </source>
</evidence>
<accession>A0A3M7M8U0</accession>
<keyword evidence="1" id="KW-0812">Transmembrane</keyword>
<dbReference type="OrthoDB" id="3695471at2759"/>
<keyword evidence="1" id="KW-0472">Membrane</keyword>
<organism evidence="2 3">
    <name type="scientific">Pyrenophora seminiperda CCB06</name>
    <dbReference type="NCBI Taxonomy" id="1302712"/>
    <lineage>
        <taxon>Eukaryota</taxon>
        <taxon>Fungi</taxon>
        <taxon>Dikarya</taxon>
        <taxon>Ascomycota</taxon>
        <taxon>Pezizomycotina</taxon>
        <taxon>Dothideomycetes</taxon>
        <taxon>Pleosporomycetidae</taxon>
        <taxon>Pleosporales</taxon>
        <taxon>Pleosporineae</taxon>
        <taxon>Pleosporaceae</taxon>
        <taxon>Pyrenophora</taxon>
    </lineage>
</organism>
<sequence length="363" mass="39991">MIKLLHALSARHKSRQFSTVVNGLVVIIVKPATLYPSIPKHLKPVGVADGEMSDVEVGSSDVVEISENMLDETVISDDVGVVEGSDEAVDETVISDDVGVAEGSNDVDEVMISDDVEVAEVSEDMLDETIISDDVEVAEISEDMVEGVEMEDDIEKSLNDDELEGVLVVIELVEEESGVEVEETLPELELAIEGMEVEELEVEQLDELCWKSKSWKLKNWTKCLLLALLEVEQLDVAALLGVVALLGVAALLKVVVLLEEEDTALHFPNPGWQPVPQYALELPQYEYWEQQSPYFPPVQVIPAGDAPYRFPQRPFVVTLALTVEEGGVEEAVRVEVLHLEVVEARTGATWSQVPNDDWQPVPQ</sequence>
<dbReference type="AlphaFoldDB" id="A0A3M7M8U0"/>
<keyword evidence="3" id="KW-1185">Reference proteome</keyword>
<dbReference type="EMBL" id="KE747825">
    <property type="protein sequence ID" value="RMZ70882.1"/>
    <property type="molecule type" value="Genomic_DNA"/>
</dbReference>
<name>A0A3M7M8U0_9PLEO</name>
<evidence type="ECO:0000313" key="2">
    <source>
        <dbReference type="EMBL" id="RMZ70882.1"/>
    </source>
</evidence>
<evidence type="ECO:0000256" key="1">
    <source>
        <dbReference type="SAM" id="Phobius"/>
    </source>
</evidence>
<protein>
    <submittedName>
        <fullName evidence="2">Uncharacterized protein</fullName>
    </submittedName>
</protein>
<keyword evidence="1" id="KW-1133">Transmembrane helix</keyword>